<dbReference type="AlphaFoldDB" id="M8B6B1"/>
<name>M8B6B1_AEGTA</name>
<dbReference type="EnsemblPlants" id="EMT09155">
    <property type="protein sequence ID" value="EMT09155"/>
    <property type="gene ID" value="F775_24635"/>
</dbReference>
<reference evidence="1" key="1">
    <citation type="submission" date="2015-06" db="UniProtKB">
        <authorList>
            <consortium name="EnsemblPlants"/>
        </authorList>
    </citation>
    <scope>IDENTIFICATION</scope>
</reference>
<protein>
    <submittedName>
        <fullName evidence="1">Uncharacterized protein</fullName>
    </submittedName>
</protein>
<evidence type="ECO:0000313" key="1">
    <source>
        <dbReference type="EnsemblPlants" id="EMT09155"/>
    </source>
</evidence>
<sequence length="221" mass="24995">MEVVNPIREGELDLDEESSGVGAAAKVGVGRGGRLAGRSSKSKKVEVVQKLNAYKNRGPSQWLHDDDHLPRHQDEHIHHLGQADVNFFSHPEYICEAMGVLFHVMMGGTNCTMNKLVNAGNSERKRLKSTFEVHRKMKRIMPFCWNCFSGLSNHSDQQAIVNERFDLQWSSHGPVIEILVKNLSLQFSQMGVEIEVSAFVDFLINYKNIDKESGQWSADRM</sequence>
<accession>M8B6B1</accession>
<organism evidence="1">
    <name type="scientific">Aegilops tauschii</name>
    <name type="common">Tausch's goatgrass</name>
    <name type="synonym">Aegilops squarrosa</name>
    <dbReference type="NCBI Taxonomy" id="37682"/>
    <lineage>
        <taxon>Eukaryota</taxon>
        <taxon>Viridiplantae</taxon>
        <taxon>Streptophyta</taxon>
        <taxon>Embryophyta</taxon>
        <taxon>Tracheophyta</taxon>
        <taxon>Spermatophyta</taxon>
        <taxon>Magnoliopsida</taxon>
        <taxon>Liliopsida</taxon>
        <taxon>Poales</taxon>
        <taxon>Poaceae</taxon>
        <taxon>BOP clade</taxon>
        <taxon>Pooideae</taxon>
        <taxon>Triticodae</taxon>
        <taxon>Triticeae</taxon>
        <taxon>Triticinae</taxon>
        <taxon>Aegilops</taxon>
    </lineage>
</organism>
<proteinExistence type="predicted"/>